<dbReference type="InterPro" id="IPR011055">
    <property type="entry name" value="Dup_hybrid_motif"/>
</dbReference>
<sequence length="270" mass="29751">MRYFVFICTLFFAINAFAERTTLTGDMTQGGLVTGITDPAAKVYFEGRPVSVSAGGRFVFGFGRDFKPSASLRIVYPDGTEESHSLVISKREYQIERVDGLPPSKVTPSPEALARIKKENAEIARIRGIETPEEWFLSGWQWPAKGRISGVYGSQRILNDVPKRPHFGLDIAAPVGTPVIASTDGMVRMAEPDLFYTGGTVMIDHGYGLVSVYSHLSKIDVKAGEFIRQGTKLGEIGATGRASGPHLDWRLNWFNERLDPELLLRTAPSN</sequence>
<dbReference type="FunFam" id="2.70.70.10:FF:000019">
    <property type="entry name" value="M23 family peptidase"/>
    <property type="match status" value="1"/>
</dbReference>
<dbReference type="SUPFAM" id="SSF51261">
    <property type="entry name" value="Duplicated hybrid motif"/>
    <property type="match status" value="1"/>
</dbReference>
<proteinExistence type="predicted"/>
<dbReference type="Pfam" id="PF01551">
    <property type="entry name" value="Peptidase_M23"/>
    <property type="match status" value="1"/>
</dbReference>
<dbReference type="PANTHER" id="PTHR21666">
    <property type="entry name" value="PEPTIDASE-RELATED"/>
    <property type="match status" value="1"/>
</dbReference>
<gene>
    <name evidence="3" type="ORF">GQF03_14305</name>
</gene>
<dbReference type="RefSeq" id="WP_161339972.1">
    <property type="nucleotide sequence ID" value="NZ_JBHSDG010000003.1"/>
</dbReference>
<keyword evidence="1" id="KW-0732">Signal</keyword>
<accession>A0A845MJR1</accession>
<protein>
    <submittedName>
        <fullName evidence="3">Peptidoglycan DD-metalloendopeptidase family protein</fullName>
    </submittedName>
</protein>
<dbReference type="Proteomes" id="UP000445696">
    <property type="component" value="Unassembled WGS sequence"/>
</dbReference>
<dbReference type="CDD" id="cd12797">
    <property type="entry name" value="M23_peptidase"/>
    <property type="match status" value="1"/>
</dbReference>
<dbReference type="GO" id="GO:0004222">
    <property type="term" value="F:metalloendopeptidase activity"/>
    <property type="evidence" value="ECO:0007669"/>
    <property type="project" value="TreeGrafter"/>
</dbReference>
<feature type="domain" description="M23ase beta-sheet core" evidence="2">
    <location>
        <begin position="165"/>
        <end position="260"/>
    </location>
</feature>
<evidence type="ECO:0000313" key="3">
    <source>
        <dbReference type="EMBL" id="MZR23507.1"/>
    </source>
</evidence>
<evidence type="ECO:0000313" key="4">
    <source>
        <dbReference type="Proteomes" id="UP000445696"/>
    </source>
</evidence>
<comment type="caution">
    <text evidence="3">The sequence shown here is derived from an EMBL/GenBank/DDBJ whole genome shotgun (WGS) entry which is preliminary data.</text>
</comment>
<keyword evidence="4" id="KW-1185">Reference proteome</keyword>
<dbReference type="PANTHER" id="PTHR21666:SF285">
    <property type="entry name" value="M23 FAMILY METALLOPEPTIDASE"/>
    <property type="match status" value="1"/>
</dbReference>
<evidence type="ECO:0000256" key="1">
    <source>
        <dbReference type="SAM" id="SignalP"/>
    </source>
</evidence>
<dbReference type="InterPro" id="IPR016047">
    <property type="entry name" value="M23ase_b-sheet_dom"/>
</dbReference>
<dbReference type="EMBL" id="WTVA01000015">
    <property type="protein sequence ID" value="MZR23507.1"/>
    <property type="molecule type" value="Genomic_DNA"/>
</dbReference>
<feature type="signal peptide" evidence="1">
    <location>
        <begin position="1"/>
        <end position="18"/>
    </location>
</feature>
<dbReference type="AlphaFoldDB" id="A0A845MJR1"/>
<name>A0A845MJR1_9PROT</name>
<reference evidence="3 4" key="1">
    <citation type="journal article" date="2014" name="Int. J. Syst. Evol. Microbiol.">
        <title>Sneathiella chungangensis sp. nov., isolated from a marine sand, and emended description of the genus Sneathiella.</title>
        <authorList>
            <person name="Siamphan C."/>
            <person name="Kim H."/>
            <person name="Lee J.S."/>
            <person name="Kim W."/>
        </authorList>
    </citation>
    <scope>NUCLEOTIDE SEQUENCE [LARGE SCALE GENOMIC DNA]</scope>
    <source>
        <strain evidence="3 4">KCTC 32476</strain>
    </source>
</reference>
<dbReference type="InterPro" id="IPR050570">
    <property type="entry name" value="Cell_wall_metabolism_enzyme"/>
</dbReference>
<dbReference type="Gene3D" id="2.70.70.10">
    <property type="entry name" value="Glucose Permease (Domain IIA)"/>
    <property type="match status" value="1"/>
</dbReference>
<evidence type="ECO:0000259" key="2">
    <source>
        <dbReference type="Pfam" id="PF01551"/>
    </source>
</evidence>
<dbReference type="OrthoDB" id="9815245at2"/>
<organism evidence="3 4">
    <name type="scientific">Sneathiella chungangensis</name>
    <dbReference type="NCBI Taxonomy" id="1418234"/>
    <lineage>
        <taxon>Bacteria</taxon>
        <taxon>Pseudomonadati</taxon>
        <taxon>Pseudomonadota</taxon>
        <taxon>Alphaproteobacteria</taxon>
        <taxon>Sneathiellales</taxon>
        <taxon>Sneathiellaceae</taxon>
        <taxon>Sneathiella</taxon>
    </lineage>
</organism>
<feature type="chain" id="PRO_5032873775" evidence="1">
    <location>
        <begin position="19"/>
        <end position="270"/>
    </location>
</feature>